<dbReference type="Pfam" id="PF11017">
    <property type="entry name" value="DUF2855"/>
    <property type="match status" value="1"/>
</dbReference>
<proteinExistence type="predicted"/>
<name>A0A8H6N781_9PEZI</name>
<dbReference type="AlphaFoldDB" id="A0A8H6N781"/>
<dbReference type="InterPro" id="IPR021276">
    <property type="entry name" value="DUF2855"/>
</dbReference>
<protein>
    <submittedName>
        <fullName evidence="1">Uncharacterized protein</fullName>
    </submittedName>
</protein>
<sequence length="416" mass="45369">MASEIHFISKKDLTKHETIAVDLALPTLGPSSIRARTSLIGITYNNLSYAKLGDFLQWWSTWPVPLDAPAPYNNRAEWGIVPAWGFAKVLDSTVEAIPAGSLLYGSWPTSSHPVDLKLEPHDAEGHFREISEHRQGLGSIYNRYNLVDESARPEEFRARCANAFSIWNAGYVVNRFAFPTEFKPVHPTNGSGWSTEEADLSGAVVVNLSASSRTGRSITWNFARNRKPGANGPLALLTAASAPDALQPTPEAAFEIKTVGYSQLATKETADWISGFKPNRVVVIDNGGPEEVTEDFRKSLAGALPDAALTLFMIGGQPKLQTPEEFQASMALKAKWGSIVQLNTTEVINGGIAAEGGDAYWKGTDEAFERAVKEKYLGDMELIWGSGISGSEGVEKAWENIIQGTLSPNKAWVYRI</sequence>
<evidence type="ECO:0000313" key="1">
    <source>
        <dbReference type="EMBL" id="KAF6822784.1"/>
    </source>
</evidence>
<reference evidence="1" key="1">
    <citation type="journal article" date="2020" name="Phytopathology">
        <title>Genome Sequence Resources of Colletotrichum truncatum, C. plurivorum, C. musicola, and C. sojae: Four Species Pathogenic to Soybean (Glycine max).</title>
        <authorList>
            <person name="Rogerio F."/>
            <person name="Boufleur T.R."/>
            <person name="Ciampi-Guillardi M."/>
            <person name="Sukno S.A."/>
            <person name="Thon M.R."/>
            <person name="Massola Junior N.S."/>
            <person name="Baroncelli R."/>
        </authorList>
    </citation>
    <scope>NUCLEOTIDE SEQUENCE</scope>
    <source>
        <strain evidence="1">LFN00145</strain>
    </source>
</reference>
<gene>
    <name evidence="1" type="ORF">CPLU01_11824</name>
</gene>
<comment type="caution">
    <text evidence="1">The sequence shown here is derived from an EMBL/GenBank/DDBJ whole genome shotgun (WGS) entry which is preliminary data.</text>
</comment>
<dbReference type="EMBL" id="WIGO01000228">
    <property type="protein sequence ID" value="KAF6822784.1"/>
    <property type="molecule type" value="Genomic_DNA"/>
</dbReference>
<organism evidence="1 2">
    <name type="scientific">Colletotrichum plurivorum</name>
    <dbReference type="NCBI Taxonomy" id="2175906"/>
    <lineage>
        <taxon>Eukaryota</taxon>
        <taxon>Fungi</taxon>
        <taxon>Dikarya</taxon>
        <taxon>Ascomycota</taxon>
        <taxon>Pezizomycotina</taxon>
        <taxon>Sordariomycetes</taxon>
        <taxon>Hypocreomycetidae</taxon>
        <taxon>Glomerellales</taxon>
        <taxon>Glomerellaceae</taxon>
        <taxon>Colletotrichum</taxon>
        <taxon>Colletotrichum orchidearum species complex</taxon>
    </lineage>
</organism>
<accession>A0A8H6N781</accession>
<dbReference type="Proteomes" id="UP000654918">
    <property type="component" value="Unassembled WGS sequence"/>
</dbReference>
<keyword evidence="2" id="KW-1185">Reference proteome</keyword>
<evidence type="ECO:0000313" key="2">
    <source>
        <dbReference type="Proteomes" id="UP000654918"/>
    </source>
</evidence>